<dbReference type="InterPro" id="IPR008651">
    <property type="entry name" value="Uncharacterised_HicB"/>
</dbReference>
<dbReference type="SUPFAM" id="SSF143100">
    <property type="entry name" value="TTHA1013/TTHA0281-like"/>
    <property type="match status" value="1"/>
</dbReference>
<organism evidence="1 2">
    <name type="scientific">Termititenax aidoneus</name>
    <dbReference type="NCBI Taxonomy" id="2218524"/>
    <lineage>
        <taxon>Bacteria</taxon>
        <taxon>Bacillati</taxon>
        <taxon>Candidatus Margulisiibacteriota</taxon>
        <taxon>Candidatus Termititenacia</taxon>
        <taxon>Candidatus Termititenacales</taxon>
        <taxon>Candidatus Termititenacaceae</taxon>
        <taxon>Candidatus Termititenax</taxon>
    </lineage>
</organism>
<dbReference type="Gene3D" id="3.30.160.250">
    <property type="match status" value="1"/>
</dbReference>
<accession>A0A388TD96</accession>
<dbReference type="InterPro" id="IPR035069">
    <property type="entry name" value="TTHA1013/TTHA0281-like"/>
</dbReference>
<evidence type="ECO:0000313" key="1">
    <source>
        <dbReference type="EMBL" id="GBR73844.1"/>
    </source>
</evidence>
<dbReference type="Gene3D" id="1.10.1220.10">
    <property type="entry name" value="Met repressor-like"/>
    <property type="match status" value="1"/>
</dbReference>
<proteinExistence type="predicted"/>
<dbReference type="Proteomes" id="UP000269352">
    <property type="component" value="Unassembled WGS sequence"/>
</dbReference>
<keyword evidence="2" id="KW-1185">Reference proteome</keyword>
<evidence type="ECO:0000313" key="2">
    <source>
        <dbReference type="Proteomes" id="UP000269352"/>
    </source>
</evidence>
<dbReference type="InterPro" id="IPR013321">
    <property type="entry name" value="Arc_rbn_hlx_hlx"/>
</dbReference>
<dbReference type="EMBL" id="BGZN01000021">
    <property type="protein sequence ID" value="GBR73844.1"/>
    <property type="molecule type" value="Genomic_DNA"/>
</dbReference>
<dbReference type="SUPFAM" id="SSF47598">
    <property type="entry name" value="Ribbon-helix-helix"/>
    <property type="match status" value="1"/>
</dbReference>
<dbReference type="InterPro" id="IPR010985">
    <property type="entry name" value="Ribbon_hlx_hlx"/>
</dbReference>
<gene>
    <name evidence="1" type="primary">hicB</name>
    <name evidence="1" type="ORF">NO1_1125</name>
</gene>
<protein>
    <submittedName>
        <fullName evidence="1">Antitoxin HicB</fullName>
    </submittedName>
</protein>
<dbReference type="Pfam" id="PF05534">
    <property type="entry name" value="HicB"/>
    <property type="match status" value="1"/>
</dbReference>
<reference evidence="1 2" key="1">
    <citation type="journal article" date="2019" name="ISME J.">
        <title>Genome analyses of uncultured TG2/ZB3 bacteria in 'Margulisbacteria' specifically attached to ectosymbiotic spirochetes of protists in the termite gut.</title>
        <authorList>
            <person name="Utami Y.D."/>
            <person name="Kuwahara H."/>
            <person name="Igai K."/>
            <person name="Murakami T."/>
            <person name="Sugaya K."/>
            <person name="Morikawa T."/>
            <person name="Nagura Y."/>
            <person name="Yuki M."/>
            <person name="Deevong P."/>
            <person name="Inoue T."/>
            <person name="Kihara K."/>
            <person name="Lo N."/>
            <person name="Yamada A."/>
            <person name="Ohkuma M."/>
            <person name="Hongoh Y."/>
        </authorList>
    </citation>
    <scope>NUCLEOTIDE SEQUENCE [LARGE SCALE GENOMIC DNA]</scope>
    <source>
        <strain evidence="1">NkOx7-01</strain>
    </source>
</reference>
<sequence length="110" mass="12167">MLNNRLIDKYTYRVEWSAEDNAHVAFCLEFPSLAAHGGTAGKALAEIEKVVAATIKWLAETKEPIPEPLGLKHYKGNLTLRVPEEVHKKLAIKSAENGVSINQYILAKIA</sequence>
<dbReference type="GO" id="GO:0006355">
    <property type="term" value="P:regulation of DNA-templated transcription"/>
    <property type="evidence" value="ECO:0007669"/>
    <property type="project" value="InterPro"/>
</dbReference>
<dbReference type="AlphaFoldDB" id="A0A388TD96"/>
<name>A0A388TD96_TERA1</name>
<comment type="caution">
    <text evidence="1">The sequence shown here is derived from an EMBL/GenBank/DDBJ whole genome shotgun (WGS) entry which is preliminary data.</text>
</comment>